<feature type="domain" description="Citrate transporter-like" evidence="8">
    <location>
        <begin position="16"/>
        <end position="334"/>
    </location>
</feature>
<evidence type="ECO:0000259" key="8">
    <source>
        <dbReference type="Pfam" id="PF03600"/>
    </source>
</evidence>
<dbReference type="Proteomes" id="UP000449193">
    <property type="component" value="Unassembled WGS sequence"/>
</dbReference>
<gene>
    <name evidence="10" type="ORF">ASJ35_05080</name>
    <name evidence="11" type="ORF">FYJ76_09600</name>
    <name evidence="13" type="ORF">GMD52_05625</name>
    <name evidence="12" type="ORF">GMD59_07715</name>
    <name evidence="9" type="ORF">TQ39_12150</name>
</gene>
<dbReference type="EMBL" id="VUNJ01000008">
    <property type="protein sequence ID" value="MST92187.1"/>
    <property type="molecule type" value="Genomic_DNA"/>
</dbReference>
<dbReference type="EMBL" id="WMZU01000010">
    <property type="protein sequence ID" value="MTS27174.1"/>
    <property type="molecule type" value="Genomic_DNA"/>
</dbReference>
<dbReference type="EMBL" id="LMUA01000005">
    <property type="protein sequence ID" value="KUE76957.1"/>
    <property type="molecule type" value="Genomic_DNA"/>
</dbReference>
<keyword evidence="5 7" id="KW-1133">Transmembrane helix</keyword>
<evidence type="ECO:0000256" key="3">
    <source>
        <dbReference type="ARBA" id="ARBA00022692"/>
    </source>
</evidence>
<feature type="transmembrane region" description="Helical" evidence="7">
    <location>
        <begin position="309"/>
        <end position="329"/>
    </location>
</feature>
<feature type="transmembrane region" description="Helical" evidence="7">
    <location>
        <begin position="365"/>
        <end position="390"/>
    </location>
</feature>
<feature type="transmembrane region" description="Helical" evidence="7">
    <location>
        <begin position="57"/>
        <end position="75"/>
    </location>
</feature>
<evidence type="ECO:0000256" key="7">
    <source>
        <dbReference type="SAM" id="Phobius"/>
    </source>
</evidence>
<accession>A0A0D8J136</accession>
<dbReference type="PANTHER" id="PTHR43652">
    <property type="entry name" value="BASIC AMINO ACID ANTIPORTER YFCC-RELATED"/>
    <property type="match status" value="1"/>
</dbReference>
<dbReference type="AlphaFoldDB" id="A0A0D8J136"/>
<feature type="transmembrane region" description="Helical" evidence="7">
    <location>
        <begin position="278"/>
        <end position="297"/>
    </location>
</feature>
<accession>A0A0W7TSY2</accession>
<keyword evidence="6 7" id="KW-0472">Membrane</keyword>
<organism evidence="9 14">
    <name type="scientific">Ruthenibacterium lactatiformans</name>
    <dbReference type="NCBI Taxonomy" id="1550024"/>
    <lineage>
        <taxon>Bacteria</taxon>
        <taxon>Bacillati</taxon>
        <taxon>Bacillota</taxon>
        <taxon>Clostridia</taxon>
        <taxon>Eubacteriales</taxon>
        <taxon>Oscillospiraceae</taxon>
        <taxon>Ruthenibacterium</taxon>
    </lineage>
</organism>
<proteinExistence type="predicted"/>
<keyword evidence="4" id="KW-0677">Repeat</keyword>
<evidence type="ECO:0000313" key="10">
    <source>
        <dbReference type="EMBL" id="KUE76957.1"/>
    </source>
</evidence>
<evidence type="ECO:0000313" key="11">
    <source>
        <dbReference type="EMBL" id="MST92187.1"/>
    </source>
</evidence>
<evidence type="ECO:0000256" key="2">
    <source>
        <dbReference type="ARBA" id="ARBA00022448"/>
    </source>
</evidence>
<dbReference type="InterPro" id="IPR051679">
    <property type="entry name" value="DASS-Related_Transporters"/>
</dbReference>
<feature type="transmembrane region" description="Helical" evidence="7">
    <location>
        <begin position="251"/>
        <end position="271"/>
    </location>
</feature>
<evidence type="ECO:0000313" key="14">
    <source>
        <dbReference type="Proteomes" id="UP000032483"/>
    </source>
</evidence>
<reference evidence="17 18" key="3">
    <citation type="journal article" date="2019" name="Nat. Med.">
        <title>A library of human gut bacterial isolates paired with longitudinal multiomics data enables mechanistic microbiome research.</title>
        <authorList>
            <person name="Poyet M."/>
            <person name="Groussin M."/>
            <person name="Gibbons S.M."/>
            <person name="Avila-Pacheco J."/>
            <person name="Jiang X."/>
            <person name="Kearney S.M."/>
            <person name="Perrotta A.R."/>
            <person name="Berdy B."/>
            <person name="Zhao S."/>
            <person name="Lieberman T.D."/>
            <person name="Swanson P.K."/>
            <person name="Smith M."/>
            <person name="Roesemann S."/>
            <person name="Alexander J.E."/>
            <person name="Rich S.A."/>
            <person name="Livny J."/>
            <person name="Vlamakis H."/>
            <person name="Clish C."/>
            <person name="Bullock K."/>
            <person name="Deik A."/>
            <person name="Scott J."/>
            <person name="Pierce K.A."/>
            <person name="Xavier R.J."/>
            <person name="Alm E.J."/>
        </authorList>
    </citation>
    <scope>NUCLEOTIDE SEQUENCE [LARGE SCALE GENOMIC DNA]</scope>
    <source>
        <strain evidence="12 18">BIOML-A4</strain>
        <strain evidence="13 17">BIOML-A7</strain>
    </source>
</reference>
<name>A0A0D8J136_9FIRM</name>
<reference evidence="10 15" key="2">
    <citation type="submission" date="2015-10" db="EMBL/GenBank/DDBJ databases">
        <title>A novel member of the family Ruminococcaceae isolated from human faeces.</title>
        <authorList>
            <person name="Shkoporov A.N."/>
            <person name="Chaplin A.V."/>
            <person name="Motuzova O.V."/>
            <person name="Kafarskaia L.I."/>
            <person name="Efimov B.A."/>
        </authorList>
    </citation>
    <scope>NUCLEOTIDE SEQUENCE [LARGE SCALE GENOMIC DNA]</scope>
    <source>
        <strain evidence="10 15">668</strain>
    </source>
</reference>
<feature type="transmembrane region" description="Helical" evidence="7">
    <location>
        <begin position="5"/>
        <end position="21"/>
    </location>
</feature>
<comment type="subcellular location">
    <subcellularLocation>
        <location evidence="1">Membrane</location>
        <topology evidence="1">Multi-pass membrane protein</topology>
    </subcellularLocation>
</comment>
<dbReference type="GeneID" id="42857328"/>
<evidence type="ECO:0000313" key="15">
    <source>
        <dbReference type="Proteomes" id="UP000053433"/>
    </source>
</evidence>
<dbReference type="Proteomes" id="UP000472755">
    <property type="component" value="Unassembled WGS sequence"/>
</dbReference>
<evidence type="ECO:0000313" key="9">
    <source>
        <dbReference type="EMBL" id="KJF39488.1"/>
    </source>
</evidence>
<protein>
    <submittedName>
        <fullName evidence="9">Membrane transport protein</fullName>
    </submittedName>
</protein>
<dbReference type="RefSeq" id="WP_009325294.1">
    <property type="nucleotide sequence ID" value="NZ_CAOJUJ010000030.1"/>
</dbReference>
<evidence type="ECO:0000256" key="4">
    <source>
        <dbReference type="ARBA" id="ARBA00022737"/>
    </source>
</evidence>
<evidence type="ECO:0000313" key="13">
    <source>
        <dbReference type="EMBL" id="MTS51018.1"/>
    </source>
</evidence>
<reference evidence="9" key="1">
    <citation type="submission" date="2015-02" db="EMBL/GenBank/DDBJ databases">
        <title>A novel member of the family Ruminococcaceae isolated from human feces.</title>
        <authorList>
            <person name="Shkoporov A.N."/>
            <person name="Chaplin A.V."/>
            <person name="Motuzova O.V."/>
            <person name="Kafarskaia L.I."/>
            <person name="Khokhlova E.V."/>
            <person name="Efimov B.A."/>
        </authorList>
    </citation>
    <scope>NUCLEOTIDE SEQUENCE [LARGE SCALE GENOMIC DNA]</scope>
    <source>
        <strain evidence="9">585-1</strain>
    </source>
</reference>
<feature type="transmembrane region" description="Helical" evidence="7">
    <location>
        <begin position="95"/>
        <end position="122"/>
    </location>
</feature>
<dbReference type="GO" id="GO:0055085">
    <property type="term" value="P:transmembrane transport"/>
    <property type="evidence" value="ECO:0007669"/>
    <property type="project" value="InterPro"/>
</dbReference>
<feature type="transmembrane region" description="Helical" evidence="7">
    <location>
        <begin position="27"/>
        <end position="45"/>
    </location>
</feature>
<dbReference type="Proteomes" id="UP000053433">
    <property type="component" value="Unassembled WGS sequence"/>
</dbReference>
<evidence type="ECO:0000256" key="1">
    <source>
        <dbReference type="ARBA" id="ARBA00004141"/>
    </source>
</evidence>
<dbReference type="PANTHER" id="PTHR43652:SF1">
    <property type="entry name" value="RESPONSE REGULATOR"/>
    <property type="match status" value="1"/>
</dbReference>
<evidence type="ECO:0000313" key="12">
    <source>
        <dbReference type="EMBL" id="MTS27174.1"/>
    </source>
</evidence>
<dbReference type="EMBL" id="JXXK01000017">
    <property type="protein sequence ID" value="KJF39488.1"/>
    <property type="molecule type" value="Genomic_DNA"/>
</dbReference>
<evidence type="ECO:0000313" key="17">
    <source>
        <dbReference type="Proteomes" id="UP000449193"/>
    </source>
</evidence>
<dbReference type="PATRIC" id="fig|1550024.3.peg.2766"/>
<dbReference type="Proteomes" id="UP000032483">
    <property type="component" value="Unassembled WGS sequence"/>
</dbReference>
<dbReference type="GO" id="GO:0005886">
    <property type="term" value="C:plasma membrane"/>
    <property type="evidence" value="ECO:0007669"/>
    <property type="project" value="TreeGrafter"/>
</dbReference>
<feature type="transmembrane region" description="Helical" evidence="7">
    <location>
        <begin position="143"/>
        <end position="164"/>
    </location>
</feature>
<evidence type="ECO:0000313" key="18">
    <source>
        <dbReference type="Proteomes" id="UP000472755"/>
    </source>
</evidence>
<keyword evidence="3 7" id="KW-0812">Transmembrane</keyword>
<evidence type="ECO:0000256" key="6">
    <source>
        <dbReference type="ARBA" id="ARBA00023136"/>
    </source>
</evidence>
<comment type="caution">
    <text evidence="9">The sequence shown here is derived from an EMBL/GenBank/DDBJ whole genome shotgun (WGS) entry which is preliminary data.</text>
</comment>
<dbReference type="EMBL" id="WMZR01000005">
    <property type="protein sequence ID" value="MTS51018.1"/>
    <property type="molecule type" value="Genomic_DNA"/>
</dbReference>
<keyword evidence="14" id="KW-1185">Reference proteome</keyword>
<sequence length="424" mass="44901">MTIQMIITLAIVIGMIVMIMSDKFAFGAPPLIACVLLVLTGCATMSEAFAGFVDKNVIMIAGFMVVMAALEKTSLIDKVKATMFNMASKGGYRNYILLLIVVMLGASVMSGTGYYVLVLSLVSTIPYNKNLPISKIFMPLGYATYNPIVPVNMAFYVGLVASLLESSGVTGTAVPLLVYSGIKLVSSIAFLVWAVIGYRFLPDHPIAEAGAQASEQKSEGEKLSRWKEIVVYIAFVVNFVAMIFLDKLGEPGYAIPGVIAAVLFVLGILNFKEVRNNIASPLILMMAGVIGVAGALANSGFTAMVGDAVAGALGTSVSPFVIVLVFTLLTSLSATFTGASFGSLFVFAPIAISACVSMGLDPTAVAVACVTAAWINWIMPIDGMPAMILGMGKYKLVDFWKFTLPLYVIQILVLCGACVIVFPM</sequence>
<feature type="transmembrane region" description="Helical" evidence="7">
    <location>
        <begin position="341"/>
        <end position="359"/>
    </location>
</feature>
<feature type="transmembrane region" description="Helical" evidence="7">
    <location>
        <begin position="229"/>
        <end position="245"/>
    </location>
</feature>
<feature type="transmembrane region" description="Helical" evidence="7">
    <location>
        <begin position="402"/>
        <end position="422"/>
    </location>
</feature>
<dbReference type="Proteomes" id="UP000431913">
    <property type="component" value="Unassembled WGS sequence"/>
</dbReference>
<evidence type="ECO:0000256" key="5">
    <source>
        <dbReference type="ARBA" id="ARBA00022989"/>
    </source>
</evidence>
<evidence type="ECO:0000313" key="16">
    <source>
        <dbReference type="Proteomes" id="UP000431913"/>
    </source>
</evidence>
<dbReference type="InterPro" id="IPR004680">
    <property type="entry name" value="Cit_transptr-like_dom"/>
</dbReference>
<keyword evidence="2" id="KW-0813">Transport</keyword>
<dbReference type="Pfam" id="PF03600">
    <property type="entry name" value="CitMHS"/>
    <property type="match status" value="1"/>
</dbReference>
<reference evidence="11 16" key="4">
    <citation type="submission" date="2019-08" db="EMBL/GenBank/DDBJ databases">
        <title>In-depth cultivation of the pig gut microbiome towards novel bacterial diversity and tailored functional studies.</title>
        <authorList>
            <person name="Wylensek D."/>
            <person name="Hitch T.C.A."/>
            <person name="Clavel T."/>
        </authorList>
    </citation>
    <scope>NUCLEOTIDE SEQUENCE [LARGE SCALE GENOMIC DNA]</scope>
    <source>
        <strain evidence="11 16">WCA3-601-WT-6J</strain>
    </source>
</reference>
<feature type="transmembrane region" description="Helical" evidence="7">
    <location>
        <begin position="176"/>
        <end position="196"/>
    </location>
</feature>